<evidence type="ECO:0000256" key="3">
    <source>
        <dbReference type="ARBA" id="ARBA00022475"/>
    </source>
</evidence>
<dbReference type="PROSITE" id="PS50850">
    <property type="entry name" value="MFS"/>
    <property type="match status" value="1"/>
</dbReference>
<evidence type="ECO:0000256" key="6">
    <source>
        <dbReference type="ARBA" id="ARBA00023136"/>
    </source>
</evidence>
<evidence type="ECO:0000256" key="2">
    <source>
        <dbReference type="ARBA" id="ARBA00022448"/>
    </source>
</evidence>
<evidence type="ECO:0000256" key="5">
    <source>
        <dbReference type="ARBA" id="ARBA00022989"/>
    </source>
</evidence>
<proteinExistence type="predicted"/>
<gene>
    <name evidence="9" type="ORF">HNQ66_004686</name>
</gene>
<dbReference type="InterPro" id="IPR020846">
    <property type="entry name" value="MFS_dom"/>
</dbReference>
<accession>A0A7W7YZW3</accession>
<name>A0A7W7YZW3_9HYPH</name>
<dbReference type="PANTHER" id="PTHR23517">
    <property type="entry name" value="RESISTANCE PROTEIN MDTM, PUTATIVE-RELATED-RELATED"/>
    <property type="match status" value="1"/>
</dbReference>
<evidence type="ECO:0000313" key="9">
    <source>
        <dbReference type="EMBL" id="MBB5045255.1"/>
    </source>
</evidence>
<comment type="caution">
    <text evidence="9">The sequence shown here is derived from an EMBL/GenBank/DDBJ whole genome shotgun (WGS) entry which is preliminary data.</text>
</comment>
<keyword evidence="4 7" id="KW-0812">Transmembrane</keyword>
<dbReference type="GO" id="GO:0005886">
    <property type="term" value="C:plasma membrane"/>
    <property type="evidence" value="ECO:0007669"/>
    <property type="project" value="UniProtKB-SubCell"/>
</dbReference>
<dbReference type="InterPro" id="IPR036259">
    <property type="entry name" value="MFS_trans_sf"/>
</dbReference>
<keyword evidence="5 7" id="KW-1133">Transmembrane helix</keyword>
<dbReference type="GO" id="GO:0022857">
    <property type="term" value="F:transmembrane transporter activity"/>
    <property type="evidence" value="ECO:0007669"/>
    <property type="project" value="InterPro"/>
</dbReference>
<keyword evidence="2" id="KW-0813">Transport</keyword>
<dbReference type="InterPro" id="IPR050171">
    <property type="entry name" value="MFS_Transporters"/>
</dbReference>
<evidence type="ECO:0000256" key="1">
    <source>
        <dbReference type="ARBA" id="ARBA00004651"/>
    </source>
</evidence>
<evidence type="ECO:0000256" key="4">
    <source>
        <dbReference type="ARBA" id="ARBA00022692"/>
    </source>
</evidence>
<sequence length="171" mass="17329">MMAGASAPSPFYPMLQQEIGFPAAGLTGIFAVYTIAPLASLLAMGPLSDHIGRRPVISGGFVPIALGPLLFWQAGDVMGLMVARVLQGIAAGLLLSALSAAIVDLEPKGRRGSASVRNSVIPLTGLATGVLVADVLMDATAGAEANVFGSLVVAYALFASSSDSFRDRAAA</sequence>
<dbReference type="AlphaFoldDB" id="A0A7W7YZW3"/>
<keyword evidence="10" id="KW-1185">Reference proteome</keyword>
<feature type="transmembrane region" description="Helical" evidence="7">
    <location>
        <begin position="81"/>
        <end position="103"/>
    </location>
</feature>
<keyword evidence="3" id="KW-1003">Cell membrane</keyword>
<dbReference type="PANTHER" id="PTHR23517:SF13">
    <property type="entry name" value="MAJOR FACILITATOR SUPERFAMILY MFS_1"/>
    <property type="match status" value="1"/>
</dbReference>
<dbReference type="PROSITE" id="PS00216">
    <property type="entry name" value="SUGAR_TRANSPORT_1"/>
    <property type="match status" value="1"/>
</dbReference>
<dbReference type="EMBL" id="JACHIK010000034">
    <property type="protein sequence ID" value="MBB5045255.1"/>
    <property type="molecule type" value="Genomic_DNA"/>
</dbReference>
<evidence type="ECO:0000313" key="10">
    <source>
        <dbReference type="Proteomes" id="UP000535406"/>
    </source>
</evidence>
<dbReference type="InterPro" id="IPR011701">
    <property type="entry name" value="MFS"/>
</dbReference>
<dbReference type="Pfam" id="PF07690">
    <property type="entry name" value="MFS_1"/>
    <property type="match status" value="1"/>
</dbReference>
<evidence type="ECO:0000256" key="7">
    <source>
        <dbReference type="SAM" id="Phobius"/>
    </source>
</evidence>
<keyword evidence="6 7" id="KW-0472">Membrane</keyword>
<dbReference type="InterPro" id="IPR005829">
    <property type="entry name" value="Sugar_transporter_CS"/>
</dbReference>
<organism evidence="9 10">
    <name type="scientific">Shinella fusca</name>
    <dbReference type="NCBI Taxonomy" id="544480"/>
    <lineage>
        <taxon>Bacteria</taxon>
        <taxon>Pseudomonadati</taxon>
        <taxon>Pseudomonadota</taxon>
        <taxon>Alphaproteobacteria</taxon>
        <taxon>Hyphomicrobiales</taxon>
        <taxon>Rhizobiaceae</taxon>
        <taxon>Shinella</taxon>
    </lineage>
</organism>
<feature type="transmembrane region" description="Helical" evidence="7">
    <location>
        <begin position="139"/>
        <end position="158"/>
    </location>
</feature>
<feature type="transmembrane region" description="Helical" evidence="7">
    <location>
        <begin position="20"/>
        <end position="44"/>
    </location>
</feature>
<dbReference type="Proteomes" id="UP000535406">
    <property type="component" value="Unassembled WGS sequence"/>
</dbReference>
<evidence type="ECO:0000259" key="8">
    <source>
        <dbReference type="PROSITE" id="PS50850"/>
    </source>
</evidence>
<feature type="domain" description="Major facilitator superfamily (MFS) profile" evidence="8">
    <location>
        <begin position="1"/>
        <end position="171"/>
    </location>
</feature>
<feature type="transmembrane region" description="Helical" evidence="7">
    <location>
        <begin position="56"/>
        <end position="75"/>
    </location>
</feature>
<feature type="transmembrane region" description="Helical" evidence="7">
    <location>
        <begin position="115"/>
        <end position="133"/>
    </location>
</feature>
<comment type="subcellular location">
    <subcellularLocation>
        <location evidence="1">Cell membrane</location>
        <topology evidence="1">Multi-pass membrane protein</topology>
    </subcellularLocation>
</comment>
<dbReference type="SUPFAM" id="SSF103473">
    <property type="entry name" value="MFS general substrate transporter"/>
    <property type="match status" value="1"/>
</dbReference>
<dbReference type="Gene3D" id="1.20.1250.20">
    <property type="entry name" value="MFS general substrate transporter like domains"/>
    <property type="match status" value="1"/>
</dbReference>
<reference evidence="9 10" key="1">
    <citation type="submission" date="2020-08" db="EMBL/GenBank/DDBJ databases">
        <title>Genomic Encyclopedia of Type Strains, Phase IV (KMG-IV): sequencing the most valuable type-strain genomes for metagenomic binning, comparative biology and taxonomic classification.</title>
        <authorList>
            <person name="Goeker M."/>
        </authorList>
    </citation>
    <scope>NUCLEOTIDE SEQUENCE [LARGE SCALE GENOMIC DNA]</scope>
    <source>
        <strain evidence="9 10">DSM 21319</strain>
    </source>
</reference>
<protein>
    <submittedName>
        <fullName evidence="9">MFS family permease</fullName>
    </submittedName>
</protein>